<evidence type="ECO:0000313" key="3">
    <source>
        <dbReference type="Proteomes" id="UP000265419"/>
    </source>
</evidence>
<gene>
    <name evidence="2" type="ORF">DWB68_11885</name>
</gene>
<organism evidence="2 3">
    <name type="scientific">Galactobacter valiniphilus</name>
    <dbReference type="NCBI Taxonomy" id="2676122"/>
    <lineage>
        <taxon>Bacteria</taxon>
        <taxon>Bacillati</taxon>
        <taxon>Actinomycetota</taxon>
        <taxon>Actinomycetes</taxon>
        <taxon>Micrococcales</taxon>
        <taxon>Micrococcaceae</taxon>
        <taxon>Galactobacter</taxon>
    </lineage>
</organism>
<sequence>MNFTQRVLTGVASVSLAAAGVLGLGAGWGLSNGHGPQGGASEARSGSAVPGGSGLATVSTGSAAAWRTVSAEALLGSAPADVTTRGHHRAVAA</sequence>
<dbReference type="Proteomes" id="UP000265419">
    <property type="component" value="Unassembled WGS sequence"/>
</dbReference>
<dbReference type="EMBL" id="QQXK01000025">
    <property type="protein sequence ID" value="RII41536.1"/>
    <property type="molecule type" value="Genomic_DNA"/>
</dbReference>
<evidence type="ECO:0000256" key="1">
    <source>
        <dbReference type="SAM" id="MobiDB-lite"/>
    </source>
</evidence>
<reference evidence="2 3" key="1">
    <citation type="submission" date="2018-07" db="EMBL/GenBank/DDBJ databases">
        <title>Arthrobacter sp. nov., isolated from raw cow's milk with high bacterial count.</title>
        <authorList>
            <person name="Hahne J."/>
            <person name="Isele D."/>
            <person name="Lipski A."/>
        </authorList>
    </citation>
    <scope>NUCLEOTIDE SEQUENCE [LARGE SCALE GENOMIC DNA]</scope>
    <source>
        <strain evidence="2 3">JZ R-35</strain>
    </source>
</reference>
<proteinExistence type="predicted"/>
<name>A0A399JGD1_9MICC</name>
<protein>
    <submittedName>
        <fullName evidence="2">Uncharacterized protein</fullName>
    </submittedName>
</protein>
<comment type="caution">
    <text evidence="2">The sequence shown here is derived from an EMBL/GenBank/DDBJ whole genome shotgun (WGS) entry which is preliminary data.</text>
</comment>
<feature type="region of interest" description="Disordered" evidence="1">
    <location>
        <begin position="32"/>
        <end position="55"/>
    </location>
</feature>
<accession>A0A399JGD1</accession>
<dbReference type="AlphaFoldDB" id="A0A399JGD1"/>
<dbReference type="RefSeq" id="WP_119425342.1">
    <property type="nucleotide sequence ID" value="NZ_QQXK01000025.1"/>
</dbReference>
<keyword evidence="3" id="KW-1185">Reference proteome</keyword>
<evidence type="ECO:0000313" key="2">
    <source>
        <dbReference type="EMBL" id="RII41536.1"/>
    </source>
</evidence>